<feature type="transmembrane region" description="Helical" evidence="12">
    <location>
        <begin position="937"/>
        <end position="963"/>
    </location>
</feature>
<evidence type="ECO:0000256" key="2">
    <source>
        <dbReference type="ARBA" id="ARBA00008338"/>
    </source>
</evidence>
<keyword evidence="6 12" id="KW-1133">Transmembrane helix</keyword>
<comment type="subcellular location">
    <subcellularLocation>
        <location evidence="1">Cell membrane</location>
        <topology evidence="1">Multi-pass membrane protein</topology>
    </subcellularLocation>
</comment>
<feature type="coiled-coil region" evidence="10">
    <location>
        <begin position="330"/>
        <end position="357"/>
    </location>
</feature>
<dbReference type="InterPro" id="IPR023838">
    <property type="entry name" value="T7SS_EsaA"/>
</dbReference>
<comment type="caution">
    <text evidence="13">The sequence shown here is derived from an EMBL/GenBank/DDBJ whole genome shotgun (WGS) entry which is preliminary data.</text>
</comment>
<feature type="transmembrane region" description="Helical" evidence="12">
    <location>
        <begin position="983"/>
        <end position="1007"/>
    </location>
</feature>
<name>S7XKY7_STRMT</name>
<dbReference type="PANTHER" id="PTHR43077:SF10">
    <property type="entry name" value="TRANSPORT PERMEASE PROTEIN"/>
    <property type="match status" value="1"/>
</dbReference>
<sequence length="1022" mass="112229">MEMIKRQMKKNRIYKYVGSSLLALLLLLMMVLLNLSVQKNTTINNENNAKVNQQTKLNVAIVNEDKPVYVDTKEYNLGASYVKNIERDNSQNWSVVPRGAADTGLESGKYQLVLTIPSDFSEKILDINSINVDKTTINYKVNAQGNLQVENDANKLAKDIVADLNGQLVDMYMASILSNLYTAQKNVQASSQIQATNIGNYRTNLYGTAINSKNIFPTLYSMSSSSVDANGVLKTGLDSYSQIFGRYDVSQIAYGDKLGTLLKNRDTEKKNHADVITGLISQSREDVKGQIETYKELIKAQGSLTANIDGTAESTDGTSPEVGAYYKTVAENIKKEIDSLKTNLTDERTKFENHKKDIRNFVDEKLAAYYETSEKNNITLGRFLDKAANKDLEKAEGSLKEQLVSAISELPKEDFSGKEFSGFGITPITIPSVNYTDLKTIKEPSDEISLADLKNLENKAITSTSTVGRTGTKAKVSWKAGTGVTVHSVTYDGTPVEFGQEIDLKTGGTFKVAYSLAEAAPAPAPTPTPTTGSTGGPSPTPKAEPETVDISLNDVQAVSAPIDVSAVQQAAVTYGQKVQKIASAYQKVESLKKAYDTVRGLKNSDVSKALSDIWFEAISSNLKKYEDSLTAPASDKDKDGAKEKVDKALSELTTLKPVLEKNVQDVLTTNQELNKKIKKQLELYEQLEGKLKDLVEKQGKGNDAFEDTNNQLATLNTDYAALLSETKGVKESSQSNVKAAESVKETLGNFNRELSNAQTSTEKLSQDADSLMTQFNEELTNNGNFVESFVKVLNNAYQNGVPNEVLLNFLSNPVTQNATSVKATVNVYRPFTWILLLEIVSLFTAYLFATQNIVRKVKDKFKLDKLHDTDIMTVGLLSILAIIVGLVVGIVSSAQLHVGREYQPSWVLLIVLAALVLIQGQYLLLKHFRVIGMGLAFFMMISFVYLSNAIGTTASLTGFPAFIKNLNALSILEAFLSGYFDGQPANILAFIAMMIVVAGLLVINIFIKERSFWPQVFQTEKE</sequence>
<dbReference type="PATRIC" id="fig|1340485.3.peg.1164"/>
<evidence type="ECO:0000256" key="5">
    <source>
        <dbReference type="ARBA" id="ARBA00022692"/>
    </source>
</evidence>
<keyword evidence="5 12" id="KW-0812">Transmembrane</keyword>
<dbReference type="EMBL" id="ATAA01000008">
    <property type="protein sequence ID" value="EPR95007.1"/>
    <property type="molecule type" value="Genomic_DNA"/>
</dbReference>
<reference evidence="13 14" key="1">
    <citation type="submission" date="2013-06" db="EMBL/GenBank/DDBJ databases">
        <title>Genome sequencing of Streptococcus mitis strains.</title>
        <authorList>
            <person name="Ikryannikova L.N."/>
            <person name="Ilina E.N."/>
            <person name="Kostryukova E.S."/>
            <person name="Semashko T.A."/>
            <person name="Savinova T.A."/>
            <person name="Karpova I.Y."/>
            <person name="Larin A.K."/>
            <person name="Ischenko D.S."/>
            <person name="Dubovickaya V.A."/>
            <person name="Sidorenko S.V."/>
            <person name="Govorun V.M."/>
        </authorList>
    </citation>
    <scope>NUCLEOTIDE SEQUENCE [LARGE SCALE GENOMIC DNA]</scope>
    <source>
        <strain evidence="13 14">18/56</strain>
    </source>
</reference>
<evidence type="ECO:0000256" key="12">
    <source>
        <dbReference type="SAM" id="Phobius"/>
    </source>
</evidence>
<dbReference type="Proteomes" id="UP000014970">
    <property type="component" value="Unassembled WGS sequence"/>
</dbReference>
<feature type="transmembrane region" description="Helical" evidence="12">
    <location>
        <begin position="871"/>
        <end position="894"/>
    </location>
</feature>
<protein>
    <recommendedName>
        <fullName evidence="3">Type VII secretion system accessory factor EsaA</fullName>
    </recommendedName>
</protein>
<keyword evidence="8 12" id="KW-0472">Membrane</keyword>
<dbReference type="AlphaFoldDB" id="S7XKY7"/>
<feature type="transmembrane region" description="Helical" evidence="12">
    <location>
        <begin position="906"/>
        <end position="925"/>
    </location>
</feature>
<comment type="similarity">
    <text evidence="2">Belongs to the EsaA family.</text>
</comment>
<dbReference type="Gene3D" id="3.40.1710.10">
    <property type="entry name" value="abc type-2 transporter like domain"/>
    <property type="match status" value="1"/>
</dbReference>
<evidence type="ECO:0000256" key="4">
    <source>
        <dbReference type="ARBA" id="ARBA00022475"/>
    </source>
</evidence>
<dbReference type="InterPro" id="IPR051328">
    <property type="entry name" value="T7SS_ABC-Transporter"/>
</dbReference>
<evidence type="ECO:0000256" key="3">
    <source>
        <dbReference type="ARBA" id="ARBA00020819"/>
    </source>
</evidence>
<dbReference type="NCBIfam" id="TIGR03929">
    <property type="entry name" value="T7_esaA_Nterm"/>
    <property type="match status" value="1"/>
</dbReference>
<evidence type="ECO:0000256" key="7">
    <source>
        <dbReference type="ARBA" id="ARBA00023026"/>
    </source>
</evidence>
<evidence type="ECO:0000256" key="6">
    <source>
        <dbReference type="ARBA" id="ARBA00022989"/>
    </source>
</evidence>
<dbReference type="PANTHER" id="PTHR43077">
    <property type="entry name" value="TRANSPORT PERMEASE YVFS-RELATED"/>
    <property type="match status" value="1"/>
</dbReference>
<evidence type="ECO:0000256" key="10">
    <source>
        <dbReference type="SAM" id="Coils"/>
    </source>
</evidence>
<keyword evidence="4" id="KW-1003">Cell membrane</keyword>
<comment type="subunit">
    <text evidence="9">Homodimer. Interacts with EssB.</text>
</comment>
<proteinExistence type="inferred from homology"/>
<gene>
    <name evidence="13" type="ORF">M059_05555</name>
</gene>
<keyword evidence="10" id="KW-0175">Coiled coil</keyword>
<feature type="region of interest" description="Disordered" evidence="11">
    <location>
        <begin position="520"/>
        <end position="546"/>
    </location>
</feature>
<evidence type="ECO:0000256" key="11">
    <source>
        <dbReference type="SAM" id="MobiDB-lite"/>
    </source>
</evidence>
<evidence type="ECO:0000256" key="8">
    <source>
        <dbReference type="ARBA" id="ARBA00023136"/>
    </source>
</evidence>
<dbReference type="GO" id="GO:0005886">
    <property type="term" value="C:plasma membrane"/>
    <property type="evidence" value="ECO:0007669"/>
    <property type="project" value="UniProtKB-SubCell"/>
</dbReference>
<feature type="transmembrane region" description="Helical" evidence="12">
    <location>
        <begin position="831"/>
        <end position="850"/>
    </location>
</feature>
<evidence type="ECO:0000256" key="9">
    <source>
        <dbReference type="ARBA" id="ARBA00046722"/>
    </source>
</evidence>
<feature type="coiled-coil region" evidence="10">
    <location>
        <begin position="670"/>
        <end position="725"/>
    </location>
</feature>
<evidence type="ECO:0000313" key="14">
    <source>
        <dbReference type="Proteomes" id="UP000014970"/>
    </source>
</evidence>
<evidence type="ECO:0000313" key="13">
    <source>
        <dbReference type="EMBL" id="EPR95007.1"/>
    </source>
</evidence>
<accession>S7XKY7</accession>
<keyword evidence="7" id="KW-0843">Virulence</keyword>
<organism evidence="13 14">
    <name type="scientific">Streptococcus mitis 18/56</name>
    <dbReference type="NCBI Taxonomy" id="1340485"/>
    <lineage>
        <taxon>Bacteria</taxon>
        <taxon>Bacillati</taxon>
        <taxon>Bacillota</taxon>
        <taxon>Bacilli</taxon>
        <taxon>Lactobacillales</taxon>
        <taxon>Streptococcaceae</taxon>
        <taxon>Streptococcus</taxon>
        <taxon>Streptococcus mitis group</taxon>
    </lineage>
</organism>
<evidence type="ECO:0000256" key="1">
    <source>
        <dbReference type="ARBA" id="ARBA00004651"/>
    </source>
</evidence>